<dbReference type="InterPro" id="IPR027330">
    <property type="entry name" value="TPX2_central_dom"/>
</dbReference>
<feature type="domain" description="TPX2 central" evidence="2">
    <location>
        <begin position="211"/>
        <end position="349"/>
    </location>
</feature>
<feature type="compositionally biased region" description="Polar residues" evidence="1">
    <location>
        <begin position="260"/>
        <end position="270"/>
    </location>
</feature>
<dbReference type="RefSeq" id="XP_056694235.1">
    <property type="nucleotide sequence ID" value="XM_056838257.1"/>
</dbReference>
<dbReference type="PANTHER" id="PTHR14326:SF15">
    <property type="entry name" value="OS06G0130200 PROTEIN"/>
    <property type="match status" value="1"/>
</dbReference>
<dbReference type="GeneID" id="110782395"/>
<proteinExistence type="predicted"/>
<gene>
    <name evidence="4" type="primary">LOC110782395</name>
</gene>
<dbReference type="Proteomes" id="UP000813463">
    <property type="component" value="Chromosome 3"/>
</dbReference>
<reference evidence="4" key="2">
    <citation type="submission" date="2025-08" db="UniProtKB">
        <authorList>
            <consortium name="RefSeq"/>
        </authorList>
    </citation>
    <scope>IDENTIFICATION</scope>
    <source>
        <tissue evidence="4">Leaf</tissue>
    </source>
</reference>
<name>A0ABM3RF44_SPIOL</name>
<feature type="region of interest" description="Disordered" evidence="1">
    <location>
        <begin position="186"/>
        <end position="212"/>
    </location>
</feature>
<dbReference type="InterPro" id="IPR009675">
    <property type="entry name" value="TPX2_fam"/>
</dbReference>
<feature type="region of interest" description="Disordered" evidence="1">
    <location>
        <begin position="235"/>
        <end position="281"/>
    </location>
</feature>
<evidence type="ECO:0000256" key="1">
    <source>
        <dbReference type="SAM" id="MobiDB-lite"/>
    </source>
</evidence>
<dbReference type="Pfam" id="PF12214">
    <property type="entry name" value="TPX2_importin"/>
    <property type="match status" value="1"/>
</dbReference>
<dbReference type="PANTHER" id="PTHR14326">
    <property type="entry name" value="TARGETING PROTEIN FOR XKLP2"/>
    <property type="match status" value="1"/>
</dbReference>
<evidence type="ECO:0000313" key="3">
    <source>
        <dbReference type="Proteomes" id="UP000813463"/>
    </source>
</evidence>
<organism evidence="3 4">
    <name type="scientific">Spinacia oleracea</name>
    <name type="common">Spinach</name>
    <dbReference type="NCBI Taxonomy" id="3562"/>
    <lineage>
        <taxon>Eukaryota</taxon>
        <taxon>Viridiplantae</taxon>
        <taxon>Streptophyta</taxon>
        <taxon>Embryophyta</taxon>
        <taxon>Tracheophyta</taxon>
        <taxon>Spermatophyta</taxon>
        <taxon>Magnoliopsida</taxon>
        <taxon>eudicotyledons</taxon>
        <taxon>Gunneridae</taxon>
        <taxon>Pentapetalae</taxon>
        <taxon>Caryophyllales</taxon>
        <taxon>Chenopodiaceae</taxon>
        <taxon>Chenopodioideae</taxon>
        <taxon>Anserineae</taxon>
        <taxon>Spinacia</taxon>
    </lineage>
</organism>
<evidence type="ECO:0000313" key="4">
    <source>
        <dbReference type="RefSeq" id="XP_056694235.1"/>
    </source>
</evidence>
<evidence type="ECO:0000259" key="2">
    <source>
        <dbReference type="Pfam" id="PF12214"/>
    </source>
</evidence>
<reference evidence="3" key="1">
    <citation type="journal article" date="2021" name="Nat. Commun.">
        <title>Genomic analyses provide insights into spinach domestication and the genetic basis of agronomic traits.</title>
        <authorList>
            <person name="Cai X."/>
            <person name="Sun X."/>
            <person name="Xu C."/>
            <person name="Sun H."/>
            <person name="Wang X."/>
            <person name="Ge C."/>
            <person name="Zhang Z."/>
            <person name="Wang Q."/>
            <person name="Fei Z."/>
            <person name="Jiao C."/>
            <person name="Wang Q."/>
        </authorList>
    </citation>
    <scope>NUCLEOTIDE SEQUENCE [LARGE SCALE GENOMIC DNA]</scope>
    <source>
        <strain evidence="3">cv. Varoflay</strain>
    </source>
</reference>
<keyword evidence="3" id="KW-1185">Reference proteome</keyword>
<sequence>MDEVEEKGCVFEESFEIDFDYEFDVAKFFDFSQLETPEEIADSELWFNVAEGHPPSPLVAKLDTETDDFTDSVTSSPRSRPYSAYSIGNDSVVSEVSSIGQVKKGSQVLKLKLKSTSQLNFLVSSRLLQPTASLLAKKNQFIDVSTRVSRRPQKLGNTPMSPGDIDATKRQKLEIGYLRKASQLKHQTSFSHKSSKMAETTDLKSTHAKTKVTVPKEPDLATAHRALRQSSRFKNTPHLETDTKYNVSTPRARSSHGKIQETQYSKNKSTPPLPQFQDENVRGGKVANGSGMLDYKRTNSNKTLVQEKADLLSNFRAHPLNKKILSSKGDIGVFRNCKRETTVPREFKLSNSKKLSQNPPTELFSKLSLIPGNRTSSLDEQPIQIKVLKKNVSLPNIKENKNANAVTGKSTSCFGNGRRLITDIRNHLTNPRSFAIH</sequence>
<protein>
    <submittedName>
        <fullName evidence="4">Protein TPX2 isoform X1</fullName>
    </submittedName>
</protein>
<accession>A0ABM3RF44</accession>